<dbReference type="RefSeq" id="WP_201452102.1">
    <property type="nucleotide sequence ID" value="NZ_BORQ01000004.1"/>
</dbReference>
<protein>
    <submittedName>
        <fullName evidence="1">Uncharacterized protein</fullName>
    </submittedName>
</protein>
<name>A0A919XHV6_9BACL</name>
<reference evidence="1" key="1">
    <citation type="submission" date="2021-03" db="EMBL/GenBank/DDBJ databases">
        <title>Antimicrobial resistance genes in bacteria isolated from Japanese honey, and their potential for conferring macrolide and lincosamide resistance in the American foulbrood pathogen Paenibacillus larvae.</title>
        <authorList>
            <person name="Okamoto M."/>
            <person name="Kumagai M."/>
            <person name="Kanamori H."/>
            <person name="Takamatsu D."/>
        </authorList>
    </citation>
    <scope>NUCLEOTIDE SEQUENCE</scope>
    <source>
        <strain evidence="1">J2TS6</strain>
    </source>
</reference>
<evidence type="ECO:0000313" key="1">
    <source>
        <dbReference type="EMBL" id="GIO32491.1"/>
    </source>
</evidence>
<proteinExistence type="predicted"/>
<evidence type="ECO:0000313" key="2">
    <source>
        <dbReference type="Proteomes" id="UP000679779"/>
    </source>
</evidence>
<gene>
    <name evidence="1" type="ORF">J2TS6_36320</name>
</gene>
<accession>A0A919XHV6</accession>
<organism evidence="1 2">
    <name type="scientific">Paenibacillus albilobatus</name>
    <dbReference type="NCBI Taxonomy" id="2716884"/>
    <lineage>
        <taxon>Bacteria</taxon>
        <taxon>Bacillati</taxon>
        <taxon>Bacillota</taxon>
        <taxon>Bacilli</taxon>
        <taxon>Bacillales</taxon>
        <taxon>Paenibacillaceae</taxon>
        <taxon>Paenibacillus</taxon>
    </lineage>
</organism>
<dbReference type="EMBL" id="BORQ01000004">
    <property type="protein sequence ID" value="GIO32491.1"/>
    <property type="molecule type" value="Genomic_DNA"/>
</dbReference>
<sequence length="49" mass="5520">MIAYGCLGILFLFIAIKIAVYFHRQKKAPSPEDLDETLLEIANPRGDRA</sequence>
<dbReference type="AlphaFoldDB" id="A0A919XHV6"/>
<keyword evidence="2" id="KW-1185">Reference proteome</keyword>
<dbReference type="Proteomes" id="UP000679779">
    <property type="component" value="Unassembled WGS sequence"/>
</dbReference>
<comment type="caution">
    <text evidence="1">The sequence shown here is derived from an EMBL/GenBank/DDBJ whole genome shotgun (WGS) entry which is preliminary data.</text>
</comment>